<name>A0A6J5NEV4_9CAUD</name>
<proteinExistence type="predicted"/>
<evidence type="ECO:0000313" key="2">
    <source>
        <dbReference type="EMBL" id="CAB5225329.1"/>
    </source>
</evidence>
<gene>
    <name evidence="1" type="ORF">UFOVP686_18</name>
    <name evidence="2" type="ORF">UFOVP752_2</name>
</gene>
<dbReference type="EMBL" id="LR796654">
    <property type="protein sequence ID" value="CAB4157433.1"/>
    <property type="molecule type" value="Genomic_DNA"/>
</dbReference>
<accession>A0A6J5NEV4</accession>
<sequence length="156" mass="16861">MAGLPMNNYLTPEQAAMMAGIEDPSERMNTMGGMQRFANMLPQMNQIKERSNGRVVGRTDPMEGLAQMSSQLAGAYMNKNLMDKYGAIMDANNKQRQDTAMAIARAYALRNAGQPNGATPATPGAAQSYPVAPQSPAVSREIPALTPHEIDYYGGY</sequence>
<organism evidence="1">
    <name type="scientific">uncultured Caudovirales phage</name>
    <dbReference type="NCBI Taxonomy" id="2100421"/>
    <lineage>
        <taxon>Viruses</taxon>
        <taxon>Duplodnaviria</taxon>
        <taxon>Heunggongvirae</taxon>
        <taxon>Uroviricota</taxon>
        <taxon>Caudoviricetes</taxon>
        <taxon>Peduoviridae</taxon>
        <taxon>Maltschvirus</taxon>
        <taxon>Maltschvirus maltsch</taxon>
    </lineage>
</organism>
<reference evidence="1" key="1">
    <citation type="submission" date="2020-04" db="EMBL/GenBank/DDBJ databases">
        <authorList>
            <person name="Chiriac C."/>
            <person name="Salcher M."/>
            <person name="Ghai R."/>
            <person name="Kavagutti S V."/>
        </authorList>
    </citation>
    <scope>NUCLEOTIDE SEQUENCE</scope>
</reference>
<dbReference type="EMBL" id="LR798346">
    <property type="protein sequence ID" value="CAB5225329.1"/>
    <property type="molecule type" value="Genomic_DNA"/>
</dbReference>
<protein>
    <submittedName>
        <fullName evidence="1">Uncharacterized protein</fullName>
    </submittedName>
</protein>
<evidence type="ECO:0000313" key="1">
    <source>
        <dbReference type="EMBL" id="CAB4157433.1"/>
    </source>
</evidence>